<sequence>MRNKIACLSLLLCCSLFTYAQDLSLTAIGIPPELTKDANAVIRENYIEINLEAINEMVVKERRVTTVFNKLGNKHVGAYASYDNDTKITKLSAKVYNAIGKEVKKYSKSKFTDVSAVDGGTLYSDSRVKYIDYTPTEYPYTIVFESEYKTSSTGFIPKWYPQSSYYVSIQKSEYKINNPLNLETRVKAKNLEDFPIKKVSEEGIHYLAENMPAIEYERNSIDFSEISPNLSVALNQFTLKGVPGSGTDWKEFGKWMNAKLIQGRTELTPSTIEKVKSLVAGIDNDVEKAKKIYEFVQNKTRYISVQVGIGGWEPIAANEVDKLGYGDCKGLTNYTKALLDVVGVESYHTLVYAKNRKDIDKDFSSIQGNHMILNLPNNGNDVWLECTSQTLPFGFVGDFTDNRNVLVITPEGGIIKRTPSYQNETNLQTCKANIQLDANGNIEADVEISSKGVQYDDKYHIESYSKNDLEKYYKSSRWSYNNNLEIKSTKLTNDKKNVIFTENITTTVADYGSITGNELLLRVNIFNRDTYVPKRYRTRNYPLQISRGYKDVDDFTITIPEGYNITTLPPKYEITTKFGTYSMEVKKVDDKTLTYHKSILIKEGTFPKEDYKLYRKFRKRIAKQENLRIALQKL</sequence>
<accession>A0ABP1ERF2</accession>
<evidence type="ECO:0000256" key="1">
    <source>
        <dbReference type="SAM" id="SignalP"/>
    </source>
</evidence>
<dbReference type="RefSeq" id="WP_348712537.1">
    <property type="nucleotide sequence ID" value="NZ_CAXIXY010000005.1"/>
</dbReference>
<comment type="caution">
    <text evidence="3">The sequence shown here is derived from an EMBL/GenBank/DDBJ whole genome shotgun (WGS) entry which is preliminary data.</text>
</comment>
<name>A0ABP1ERF2_9FLAO</name>
<feature type="domain" description="DUF3857" evidence="2">
    <location>
        <begin position="57"/>
        <end position="195"/>
    </location>
</feature>
<dbReference type="Pfam" id="PF12969">
    <property type="entry name" value="DUF3857"/>
    <property type="match status" value="1"/>
</dbReference>
<keyword evidence="1" id="KW-0732">Signal</keyword>
<evidence type="ECO:0000259" key="2">
    <source>
        <dbReference type="Pfam" id="PF12969"/>
    </source>
</evidence>
<evidence type="ECO:0000313" key="3">
    <source>
        <dbReference type="EMBL" id="CAL2088588.1"/>
    </source>
</evidence>
<gene>
    <name evidence="3" type="ORF">T190607A01A_30156</name>
</gene>
<protein>
    <recommendedName>
        <fullName evidence="2">DUF3857 domain-containing protein</fullName>
    </recommendedName>
</protein>
<dbReference type="Gene3D" id="2.60.120.1130">
    <property type="match status" value="1"/>
</dbReference>
<feature type="signal peptide" evidence="1">
    <location>
        <begin position="1"/>
        <end position="20"/>
    </location>
</feature>
<proteinExistence type="predicted"/>
<dbReference type="InterPro" id="IPR038765">
    <property type="entry name" value="Papain-like_cys_pep_sf"/>
</dbReference>
<dbReference type="EMBL" id="CAXIXY010000005">
    <property type="protein sequence ID" value="CAL2088588.1"/>
    <property type="molecule type" value="Genomic_DNA"/>
</dbReference>
<feature type="chain" id="PRO_5045273504" description="DUF3857 domain-containing protein" evidence="1">
    <location>
        <begin position="21"/>
        <end position="634"/>
    </location>
</feature>
<evidence type="ECO:0000313" key="4">
    <source>
        <dbReference type="Proteomes" id="UP001497416"/>
    </source>
</evidence>
<dbReference type="InterPro" id="IPR024618">
    <property type="entry name" value="DUF3857"/>
</dbReference>
<dbReference type="SUPFAM" id="SSF54001">
    <property type="entry name" value="Cysteine proteinases"/>
    <property type="match status" value="1"/>
</dbReference>
<dbReference type="Gene3D" id="2.60.40.3140">
    <property type="match status" value="1"/>
</dbReference>
<keyword evidence="4" id="KW-1185">Reference proteome</keyword>
<dbReference type="Proteomes" id="UP001497416">
    <property type="component" value="Unassembled WGS sequence"/>
</dbReference>
<dbReference type="Gene3D" id="3.10.620.30">
    <property type="match status" value="1"/>
</dbReference>
<organism evidence="3 4">
    <name type="scientific">Tenacibaculum platacis</name>
    <dbReference type="NCBI Taxonomy" id="3137852"/>
    <lineage>
        <taxon>Bacteria</taxon>
        <taxon>Pseudomonadati</taxon>
        <taxon>Bacteroidota</taxon>
        <taxon>Flavobacteriia</taxon>
        <taxon>Flavobacteriales</taxon>
        <taxon>Flavobacteriaceae</taxon>
        <taxon>Tenacibaculum</taxon>
    </lineage>
</organism>
<reference evidence="3 4" key="1">
    <citation type="submission" date="2024-05" db="EMBL/GenBank/DDBJ databases">
        <authorList>
            <person name="Duchaud E."/>
        </authorList>
    </citation>
    <scope>NUCLEOTIDE SEQUENCE [LARGE SCALE GENOMIC DNA]</scope>
    <source>
        <strain evidence="3">Ena-SAMPLE-TAB-13-05-2024-13:56:06:370-140302</strain>
    </source>
</reference>